<dbReference type="WBParaSite" id="EN70_6448">
    <property type="protein sequence ID" value="EN70_6448"/>
    <property type="gene ID" value="EN70_6448"/>
</dbReference>
<organism evidence="1 2">
    <name type="scientific">Loa loa</name>
    <name type="common">Eye worm</name>
    <name type="synonym">Filaria loa</name>
    <dbReference type="NCBI Taxonomy" id="7209"/>
    <lineage>
        <taxon>Eukaryota</taxon>
        <taxon>Metazoa</taxon>
        <taxon>Ecdysozoa</taxon>
        <taxon>Nematoda</taxon>
        <taxon>Chromadorea</taxon>
        <taxon>Rhabditida</taxon>
        <taxon>Spirurina</taxon>
        <taxon>Spiruromorpha</taxon>
        <taxon>Filarioidea</taxon>
        <taxon>Onchocercidae</taxon>
        <taxon>Loa</taxon>
    </lineage>
</organism>
<evidence type="ECO:0000313" key="1">
    <source>
        <dbReference type="Proteomes" id="UP000095285"/>
    </source>
</evidence>
<reference evidence="2" key="2">
    <citation type="submission" date="2016-11" db="UniProtKB">
        <authorList>
            <consortium name="WormBaseParasite"/>
        </authorList>
    </citation>
    <scope>IDENTIFICATION</scope>
</reference>
<reference evidence="1" key="1">
    <citation type="submission" date="2012-04" db="EMBL/GenBank/DDBJ databases">
        <title>The Genome Sequence of Loa loa.</title>
        <authorList>
            <consortium name="The Broad Institute Genome Sequencing Platform"/>
            <consortium name="Broad Institute Genome Sequencing Center for Infectious Disease"/>
            <person name="Nutman T.B."/>
            <person name="Fink D.L."/>
            <person name="Russ C."/>
            <person name="Young S."/>
            <person name="Zeng Q."/>
            <person name="Gargeya S."/>
            <person name="Alvarado L."/>
            <person name="Berlin A."/>
            <person name="Chapman S.B."/>
            <person name="Chen Z."/>
            <person name="Freedman E."/>
            <person name="Gellesch M."/>
            <person name="Goldberg J."/>
            <person name="Griggs A."/>
            <person name="Gujja S."/>
            <person name="Heilman E.R."/>
            <person name="Heiman D."/>
            <person name="Howarth C."/>
            <person name="Mehta T."/>
            <person name="Neiman D."/>
            <person name="Pearson M."/>
            <person name="Roberts A."/>
            <person name="Saif S."/>
            <person name="Shea T."/>
            <person name="Shenoy N."/>
            <person name="Sisk P."/>
            <person name="Stolte C."/>
            <person name="Sykes S."/>
            <person name="White J."/>
            <person name="Yandava C."/>
            <person name="Haas B."/>
            <person name="Henn M.R."/>
            <person name="Nusbaum C."/>
            <person name="Birren B."/>
        </authorList>
    </citation>
    <scope>NUCLEOTIDE SEQUENCE [LARGE SCALE GENOMIC DNA]</scope>
</reference>
<proteinExistence type="predicted"/>
<name>A0A1I7VUM9_LOALO</name>
<evidence type="ECO:0000313" key="2">
    <source>
        <dbReference type="WBParaSite" id="EN70_6448"/>
    </source>
</evidence>
<dbReference type="AlphaFoldDB" id="A0A1I7VUM9"/>
<keyword evidence="1" id="KW-1185">Reference proteome</keyword>
<dbReference type="Proteomes" id="UP000095285">
    <property type="component" value="Unassembled WGS sequence"/>
</dbReference>
<accession>A0A1I7VUM9</accession>
<sequence>MSAMPETQKKQLETVLLRFDEKESSDWAGKTPKIIMQIFCRITEIKATFKQNFHNIRQTG</sequence>
<gene>
    <name evidence="2" type="primary">LOAG_16752</name>
</gene>
<protein>
    <submittedName>
        <fullName evidence="2">Uncharacterized protein</fullName>
    </submittedName>
</protein>
<dbReference type="InParanoid" id="A0A1I7VUM9"/>